<reference evidence="2 3" key="1">
    <citation type="submission" date="2024-03" db="EMBL/GenBank/DDBJ databases">
        <authorList>
            <person name="Brejova B."/>
        </authorList>
    </citation>
    <scope>NUCLEOTIDE SEQUENCE [LARGE SCALE GENOMIC DNA]</scope>
    <source>
        <strain evidence="2 3">CBS 14171</strain>
    </source>
</reference>
<dbReference type="Proteomes" id="UP001497383">
    <property type="component" value="Chromosome 6"/>
</dbReference>
<dbReference type="EMBL" id="OZ022410">
    <property type="protein sequence ID" value="CAK9441204.1"/>
    <property type="molecule type" value="Genomic_DNA"/>
</dbReference>
<keyword evidence="3" id="KW-1185">Reference proteome</keyword>
<evidence type="ECO:0000256" key="1">
    <source>
        <dbReference type="SAM" id="MobiDB-lite"/>
    </source>
</evidence>
<feature type="compositionally biased region" description="Acidic residues" evidence="1">
    <location>
        <begin position="78"/>
        <end position="106"/>
    </location>
</feature>
<name>A0ABP0ZSG0_9ASCO</name>
<dbReference type="RefSeq" id="XP_066832011.1">
    <property type="nucleotide sequence ID" value="XM_066975365.1"/>
</dbReference>
<accession>A0ABP0ZSG0</accession>
<feature type="region of interest" description="Disordered" evidence="1">
    <location>
        <begin position="68"/>
        <end position="106"/>
    </location>
</feature>
<organism evidence="2 3">
    <name type="scientific">Lodderomyces beijingensis</name>
    <dbReference type="NCBI Taxonomy" id="1775926"/>
    <lineage>
        <taxon>Eukaryota</taxon>
        <taxon>Fungi</taxon>
        <taxon>Dikarya</taxon>
        <taxon>Ascomycota</taxon>
        <taxon>Saccharomycotina</taxon>
        <taxon>Pichiomycetes</taxon>
        <taxon>Debaryomycetaceae</taxon>
        <taxon>Candida/Lodderomyces clade</taxon>
        <taxon>Lodderomyces</taxon>
    </lineage>
</organism>
<evidence type="ECO:0000313" key="2">
    <source>
        <dbReference type="EMBL" id="CAK9441204.1"/>
    </source>
</evidence>
<sequence>MSSQSSLPTTLAPELWNKILPGINDPSTRFSPLSIYWLNCLSARETIEILLQHKRHLLDWSKEDSKSFKRQRKRTDEGDSEDEDEDEDDGEFDDYVQDSNSESDEEFELNHYRADIYISNVEIRQEKELSKGNKRATAWNPVNVFIYFDEGDDDKDESVKGNKFDHVFLKASQLQKLALLEKVGLYKFDPAIFPFLQIWSNYKIPSRLTVLSFPLTFDDACFLSSAASGKLDYYNPSDPFLQAGAGSDLAEVEKVMDKASQWIQFMLSLQNSEDPIICKSTYGRMRRNFLQASRVQYGLSYKSLLLFSQTQLSPSSFKVSSLTMYLFDYGFDYERTSPEGQVSVSLLSNLFDLAQIGTFELKLNGGLKSIGPERVLAQSLEKVQWMTLVVPNFNVDEFFNNLNHNIKRISMVINVECYGAKGSEERLKRDKMIKSKAVQQRTCTLVHPDGKHERHFMY</sequence>
<evidence type="ECO:0000313" key="3">
    <source>
        <dbReference type="Proteomes" id="UP001497383"/>
    </source>
</evidence>
<protein>
    <submittedName>
        <fullName evidence="2">Uncharacterized protein</fullName>
    </submittedName>
</protein>
<proteinExistence type="predicted"/>
<gene>
    <name evidence="2" type="ORF">LODBEIA_P50730</name>
</gene>
<dbReference type="GeneID" id="92210269"/>